<dbReference type="RefSeq" id="WP_088521427.1">
    <property type="nucleotide sequence ID" value="NZ_FYDG01000008.1"/>
</dbReference>
<accession>A0A212RW10</accession>
<organism evidence="3 4">
    <name type="scientific">Rhodoblastus acidophilus</name>
    <name type="common">Rhodopseudomonas acidophila</name>
    <dbReference type="NCBI Taxonomy" id="1074"/>
    <lineage>
        <taxon>Bacteria</taxon>
        <taxon>Pseudomonadati</taxon>
        <taxon>Pseudomonadota</taxon>
        <taxon>Alphaproteobacteria</taxon>
        <taxon>Hyphomicrobiales</taxon>
        <taxon>Rhodoblastaceae</taxon>
        <taxon>Rhodoblastus</taxon>
    </lineage>
</organism>
<dbReference type="InterPro" id="IPR012429">
    <property type="entry name" value="HGSNAT_cat"/>
</dbReference>
<dbReference type="Pfam" id="PF07786">
    <property type="entry name" value="HGSNAT_cat"/>
    <property type="match status" value="1"/>
</dbReference>
<gene>
    <name evidence="3" type="ORF">SAMN06265338_10837</name>
</gene>
<feature type="transmembrane region" description="Helical" evidence="1">
    <location>
        <begin position="173"/>
        <end position="193"/>
    </location>
</feature>
<dbReference type="OrthoDB" id="9807591at2"/>
<feature type="transmembrane region" description="Helical" evidence="1">
    <location>
        <begin position="85"/>
        <end position="102"/>
    </location>
</feature>
<keyword evidence="4" id="KW-1185">Reference proteome</keyword>
<feature type="domain" description="Heparan-alpha-glucosaminide N-acetyltransferase catalytic" evidence="2">
    <location>
        <begin position="5"/>
        <end position="225"/>
    </location>
</feature>
<proteinExistence type="predicted"/>
<sequence length="311" mass="32674">MAQGRLPWIDATRGLALLAMAAFHLTWDLAAFNWIDGAVTASRGFHLLGHCIAASFVALAGLSLVLARRARNRPLARDPRYWRRWGQVVAGAGAVSLASLQLFPDAPIFFGILHCIALSSVLALPLVEAPLAAVVGVAALALAAPLLFAAPAFDGELWWWIGLSTFQPASNDYRPLLPWFGVLLLGVAAARLFPARGAQGPAPSFLRPLAFLGRRSLAFYLIHQPILYGALAAIGPQAPPASSEAAFTAQCVAQCYASGASDSLCETSCACVVSRAKAAGRWTALVSGALTAEQRAETHRDAVACAADAAH</sequence>
<feature type="transmembrane region" description="Helical" evidence="1">
    <location>
        <begin position="47"/>
        <end position="65"/>
    </location>
</feature>
<reference evidence="4" key="1">
    <citation type="submission" date="2017-06" db="EMBL/GenBank/DDBJ databases">
        <authorList>
            <person name="Varghese N."/>
            <person name="Submissions S."/>
        </authorList>
    </citation>
    <scope>NUCLEOTIDE SEQUENCE [LARGE SCALE GENOMIC DNA]</scope>
    <source>
        <strain evidence="4">DSM 137</strain>
    </source>
</reference>
<name>A0A212RW10_RHOAC</name>
<dbReference type="AlphaFoldDB" id="A0A212RW10"/>
<protein>
    <submittedName>
        <fullName evidence="3">Uncharacterized membrane protein</fullName>
    </submittedName>
</protein>
<keyword evidence="1" id="KW-0472">Membrane</keyword>
<dbReference type="Proteomes" id="UP000198418">
    <property type="component" value="Unassembled WGS sequence"/>
</dbReference>
<evidence type="ECO:0000313" key="3">
    <source>
        <dbReference type="EMBL" id="SNB76868.1"/>
    </source>
</evidence>
<feature type="transmembrane region" description="Helical" evidence="1">
    <location>
        <begin position="134"/>
        <end position="153"/>
    </location>
</feature>
<feature type="transmembrane region" description="Helical" evidence="1">
    <location>
        <begin position="15"/>
        <end position="35"/>
    </location>
</feature>
<evidence type="ECO:0000256" key="1">
    <source>
        <dbReference type="SAM" id="Phobius"/>
    </source>
</evidence>
<evidence type="ECO:0000313" key="4">
    <source>
        <dbReference type="Proteomes" id="UP000198418"/>
    </source>
</evidence>
<feature type="transmembrane region" description="Helical" evidence="1">
    <location>
        <begin position="108"/>
        <end position="127"/>
    </location>
</feature>
<evidence type="ECO:0000259" key="2">
    <source>
        <dbReference type="Pfam" id="PF07786"/>
    </source>
</evidence>
<keyword evidence="1" id="KW-1133">Transmembrane helix</keyword>
<keyword evidence="1" id="KW-0812">Transmembrane</keyword>
<dbReference type="EMBL" id="FYDG01000008">
    <property type="protein sequence ID" value="SNB76868.1"/>
    <property type="molecule type" value="Genomic_DNA"/>
</dbReference>